<keyword evidence="2" id="KW-1185">Reference proteome</keyword>
<proteinExistence type="predicted"/>
<evidence type="ECO:0000313" key="2">
    <source>
        <dbReference type="Proteomes" id="UP000244334"/>
    </source>
</evidence>
<protein>
    <submittedName>
        <fullName evidence="1">Tetratricopeptide repeat family protein</fullName>
    </submittedName>
</protein>
<dbReference type="AlphaFoldDB" id="A0A328TPG2"/>
<comment type="caution">
    <text evidence="1">The sequence shown here is derived from an EMBL/GenBank/DDBJ whole genome shotgun (WGS) entry which is preliminary data.</text>
</comment>
<dbReference type="EMBL" id="LJAM02000063">
    <property type="protein sequence ID" value="RAP72110.1"/>
    <property type="molecule type" value="Genomic_DNA"/>
</dbReference>
<name>A0A328TPG2_9GAMM</name>
<dbReference type="Proteomes" id="UP000244334">
    <property type="component" value="Unassembled WGS sequence"/>
</dbReference>
<evidence type="ECO:0000313" key="1">
    <source>
        <dbReference type="EMBL" id="RAP72110.1"/>
    </source>
</evidence>
<sequence>MLVQMNPEDPYEIRDRWLIFAQLECGHVALNDLTYFVEQCPKDPVSEMIKVQIHSVEQEQITLH</sequence>
<dbReference type="Pfam" id="PF13371">
    <property type="entry name" value="TPR_9"/>
    <property type="match status" value="1"/>
</dbReference>
<organism evidence="1 2">
    <name type="scientific">Candidatus Erwinia dacicola</name>
    <dbReference type="NCBI Taxonomy" id="252393"/>
    <lineage>
        <taxon>Bacteria</taxon>
        <taxon>Pseudomonadati</taxon>
        <taxon>Pseudomonadota</taxon>
        <taxon>Gammaproteobacteria</taxon>
        <taxon>Enterobacterales</taxon>
        <taxon>Erwiniaceae</taxon>
        <taxon>Erwinia</taxon>
    </lineage>
</organism>
<reference evidence="1" key="1">
    <citation type="submission" date="2018-04" db="EMBL/GenBank/DDBJ databases">
        <title>Genomes of the Obligate Erwinia dacicola and Facultative Enterobacter sp. OLF Endosymbionts of the Olive Fruit fly, Bactrocera oleae.</title>
        <authorList>
            <person name="Estes A.M."/>
            <person name="Hearn D.J."/>
            <person name="Agarwal S."/>
            <person name="Pierson E.A."/>
            <person name="Dunning-Hotopp J.C."/>
        </authorList>
    </citation>
    <scope>NUCLEOTIDE SEQUENCE [LARGE SCALE GENOMIC DNA]</scope>
    <source>
        <strain evidence="1">Oroville</strain>
    </source>
</reference>
<gene>
    <name evidence="1" type="ORF">ACZ87_01052</name>
</gene>
<accession>A0A328TPG2</accession>